<reference evidence="3" key="1">
    <citation type="submission" date="2021-01" db="EMBL/GenBank/DDBJ databases">
        <title>Caligus Genome Assembly.</title>
        <authorList>
            <person name="Gallardo-Escarate C."/>
        </authorList>
    </citation>
    <scope>NUCLEOTIDE SEQUENCE [LARGE SCALE GENOMIC DNA]</scope>
</reference>
<feature type="non-terminal residue" evidence="2">
    <location>
        <position position="1"/>
    </location>
</feature>
<accession>A0A7T8KH74</accession>
<dbReference type="InterPro" id="IPR036397">
    <property type="entry name" value="RNaseH_sf"/>
</dbReference>
<keyword evidence="3" id="KW-1185">Reference proteome</keyword>
<dbReference type="GO" id="GO:0003676">
    <property type="term" value="F:nucleic acid binding"/>
    <property type="evidence" value="ECO:0007669"/>
    <property type="project" value="InterPro"/>
</dbReference>
<dbReference type="Proteomes" id="UP000595437">
    <property type="component" value="Chromosome 1"/>
</dbReference>
<name>A0A7T8KH74_CALRO</name>
<dbReference type="EMBL" id="CP045890">
    <property type="protein sequence ID" value="QQP55781.1"/>
    <property type="molecule type" value="Genomic_DNA"/>
</dbReference>
<dbReference type="OrthoDB" id="2446457at2759"/>
<evidence type="ECO:0000313" key="2">
    <source>
        <dbReference type="EMBL" id="QQP55781.1"/>
    </source>
</evidence>
<evidence type="ECO:0000256" key="1">
    <source>
        <dbReference type="SAM" id="MobiDB-lite"/>
    </source>
</evidence>
<sequence length="160" mass="18893">LIQKEDGDHKARDRHHDPHHYDTSDIVRILGLDRHTVYQLHKRLNDGESLKDLKLTTEAARTAFKDNPKMTMTETTASNAVKVARGKSKRCLERPLLTQRQQPWMEVNMNFRTKDFWTQQSSDLNSLDYSVWWQVESKAYRVRHVNARDLKASFDKEWDA</sequence>
<dbReference type="Gene3D" id="3.30.420.10">
    <property type="entry name" value="Ribonuclease H-like superfamily/Ribonuclease H"/>
    <property type="match status" value="1"/>
</dbReference>
<feature type="non-terminal residue" evidence="2">
    <location>
        <position position="160"/>
    </location>
</feature>
<proteinExistence type="predicted"/>
<feature type="region of interest" description="Disordered" evidence="1">
    <location>
        <begin position="1"/>
        <end position="20"/>
    </location>
</feature>
<evidence type="ECO:0000313" key="3">
    <source>
        <dbReference type="Proteomes" id="UP000595437"/>
    </source>
</evidence>
<dbReference type="AlphaFoldDB" id="A0A7T8KH74"/>
<gene>
    <name evidence="2" type="ORF">FKW44_000227</name>
</gene>
<organism evidence="2 3">
    <name type="scientific">Caligus rogercresseyi</name>
    <name type="common">Sea louse</name>
    <dbReference type="NCBI Taxonomy" id="217165"/>
    <lineage>
        <taxon>Eukaryota</taxon>
        <taxon>Metazoa</taxon>
        <taxon>Ecdysozoa</taxon>
        <taxon>Arthropoda</taxon>
        <taxon>Crustacea</taxon>
        <taxon>Multicrustacea</taxon>
        <taxon>Hexanauplia</taxon>
        <taxon>Copepoda</taxon>
        <taxon>Siphonostomatoida</taxon>
        <taxon>Caligidae</taxon>
        <taxon>Caligus</taxon>
    </lineage>
</organism>
<protein>
    <submittedName>
        <fullName evidence="2">Uncharacterized protein</fullName>
    </submittedName>
</protein>